<protein>
    <submittedName>
        <fullName evidence="1">Uncharacterized protein</fullName>
    </submittedName>
</protein>
<organism evidence="1 2">
    <name type="scientific">Owenia fusiformis</name>
    <name type="common">Polychaete worm</name>
    <dbReference type="NCBI Taxonomy" id="6347"/>
    <lineage>
        <taxon>Eukaryota</taxon>
        <taxon>Metazoa</taxon>
        <taxon>Spiralia</taxon>
        <taxon>Lophotrochozoa</taxon>
        <taxon>Annelida</taxon>
        <taxon>Polychaeta</taxon>
        <taxon>Sedentaria</taxon>
        <taxon>Canalipalpata</taxon>
        <taxon>Sabellida</taxon>
        <taxon>Oweniida</taxon>
        <taxon>Oweniidae</taxon>
        <taxon>Owenia</taxon>
    </lineage>
</organism>
<evidence type="ECO:0000313" key="2">
    <source>
        <dbReference type="Proteomes" id="UP000749559"/>
    </source>
</evidence>
<sequence length="274" mass="31297">MKIAGTSVLVSTILVVMEIQVALSKNCRFQKRLDSCRKAYWRVEKYCSAVEKCIDHPKTKSAILRFEKFVHTTHPGLFGSKGSSEIELKEMYGHEGHMVDYPSTDFPKPPDRRAGETVKGALNLTAYKPAGSVWNPYPKWDYECKRPPSNDRQLPVIDKRDVKDPDDGLDCLPPEPCHTKTVSFFTLLEDEFTFDNETWTPVHLPSLDLYQYVHTTMCSGDNSCRADANGACKEAYKYVYIFMRRTDYTEMSFKKVPIPSCCECRNIGEDDEDG</sequence>
<keyword evidence="2" id="KW-1185">Reference proteome</keyword>
<name>A0A8J1UP11_OWEFU</name>
<dbReference type="InterPro" id="IPR029034">
    <property type="entry name" value="Cystine-knot_cytokine"/>
</dbReference>
<evidence type="ECO:0000313" key="1">
    <source>
        <dbReference type="EMBL" id="CAH1780064.1"/>
    </source>
</evidence>
<gene>
    <name evidence="1" type="ORF">OFUS_LOCUS6808</name>
</gene>
<dbReference type="AlphaFoldDB" id="A0A8J1UP11"/>
<dbReference type="Proteomes" id="UP000749559">
    <property type="component" value="Unassembled WGS sequence"/>
</dbReference>
<accession>A0A8J1UP11</accession>
<reference evidence="1" key="1">
    <citation type="submission" date="2022-03" db="EMBL/GenBank/DDBJ databases">
        <authorList>
            <person name="Martin C."/>
        </authorList>
    </citation>
    <scope>NUCLEOTIDE SEQUENCE</scope>
</reference>
<proteinExistence type="predicted"/>
<dbReference type="EMBL" id="CAIIXF020000003">
    <property type="protein sequence ID" value="CAH1780064.1"/>
    <property type="molecule type" value="Genomic_DNA"/>
</dbReference>
<comment type="caution">
    <text evidence="1">The sequence shown here is derived from an EMBL/GenBank/DDBJ whole genome shotgun (WGS) entry which is preliminary data.</text>
</comment>
<dbReference type="SUPFAM" id="SSF57501">
    <property type="entry name" value="Cystine-knot cytokines"/>
    <property type="match status" value="1"/>
</dbReference>